<accession>A0A2H0NDE4</accession>
<comment type="caution">
    <text evidence="1">The sequence shown here is derived from an EMBL/GenBank/DDBJ whole genome shotgun (WGS) entry which is preliminary data.</text>
</comment>
<gene>
    <name evidence="1" type="ORF">COV54_01860</name>
</gene>
<dbReference type="AlphaFoldDB" id="A0A2H0NDE4"/>
<reference evidence="1 2" key="1">
    <citation type="submission" date="2017-09" db="EMBL/GenBank/DDBJ databases">
        <title>Depth-based differentiation of microbial function through sediment-hosted aquifers and enrichment of novel symbionts in the deep terrestrial subsurface.</title>
        <authorList>
            <person name="Probst A.J."/>
            <person name="Ladd B."/>
            <person name="Jarett J.K."/>
            <person name="Geller-Mcgrath D.E."/>
            <person name="Sieber C.M."/>
            <person name="Emerson J.B."/>
            <person name="Anantharaman K."/>
            <person name="Thomas B.C."/>
            <person name="Malmstrom R."/>
            <person name="Stieglmeier M."/>
            <person name="Klingl A."/>
            <person name="Woyke T."/>
            <person name="Ryan C.M."/>
            <person name="Banfield J.F."/>
        </authorList>
    </citation>
    <scope>NUCLEOTIDE SEQUENCE [LARGE SCALE GENOMIC DNA]</scope>
    <source>
        <strain evidence="1">CG11_big_fil_rev_8_21_14_0_20_38_23</strain>
    </source>
</reference>
<evidence type="ECO:0000313" key="2">
    <source>
        <dbReference type="Proteomes" id="UP000228867"/>
    </source>
</evidence>
<organism evidence="1 2">
    <name type="scientific">Candidatus Jorgensenbacteria bacterium CG11_big_fil_rev_8_21_14_0_20_38_23</name>
    <dbReference type="NCBI Taxonomy" id="1974594"/>
    <lineage>
        <taxon>Bacteria</taxon>
        <taxon>Candidatus Joergenseniibacteriota</taxon>
    </lineage>
</organism>
<protein>
    <submittedName>
        <fullName evidence="1">Uncharacterized protein</fullName>
    </submittedName>
</protein>
<sequence>MLLYFLLGNLKTLIQCSVFSTARKNRLFLPAHLILNISFSSCCRPEIAVPNKQKAAFLKRLRNSRKKGITFSALRN</sequence>
<dbReference type="Proteomes" id="UP000228867">
    <property type="component" value="Unassembled WGS sequence"/>
</dbReference>
<proteinExistence type="predicted"/>
<evidence type="ECO:0000313" key="1">
    <source>
        <dbReference type="EMBL" id="PIR06923.1"/>
    </source>
</evidence>
<name>A0A2H0NDE4_9BACT</name>
<dbReference type="EMBL" id="PCWR01000043">
    <property type="protein sequence ID" value="PIR06923.1"/>
    <property type="molecule type" value="Genomic_DNA"/>
</dbReference>